<name>A0A9E8NDE2_9BACT</name>
<dbReference type="AlphaFoldDB" id="A0A9E8NDE2"/>
<sequence>MKTRARLYFYSIAGFVTGIFALIGIQYTTNVNVENLINGNEELVKQYKMSSSLAELESDLLFIENRIKLAVITGDSTLITRFGPRIAEIRKDENLLEKYSDTVNLADVRRLNRLVNQRIVFNNRLINSFYHADRATTQRLMADVSAGKLGDSISALVEKIDTSGKVVLAQKIRSVDSNGQKVQRWNQFLAGLVILLMAGIFVLIINRMKKQTSLIDKLNESEKRLKAAALVKENFLANMSHEIRTPLNAILGYTQLLQKKQLDADTGFQIKTIRQSGETLLSVVNDILDLSKIESGMIRIEDAPFSLSELVHSITAMFDQKVEEKGLLLTTTLAANIPDILDGDAARLTQILVNLIGNAVKFTDTGEIVLGITGQQLDTNHIKVSFQVTDTGIGIDEEKLETIFERFRQAEDSTTRKFGGTGLGLSIARDLVHLQHGSIAIKSKYDAGTTVTVSIPYRISENQNDPARPDTAGEVSDFKSRLRVLIVEDNVINQGLMSRLMNELEVESKLAGNGKEAVEILQHENFDLVFMDIQMPEMDGYQATREIRNTLKLNVPIIAMTAHAMAGQREKCISSGMNEHLAKPVMESDLQNVFETFTGRKVSLKTQVLEAEPDDYKVIDLKYVREISHGDQDYERMAAGQFLDLVPDELASLQKAFDEQNTVLLKRIAHNLKSTVSVMGLDPVLRKDLDTLVYEDADRERQQEMINRVTTVCREALEETQAFFDHIQD</sequence>
<dbReference type="Proteomes" id="UP001164653">
    <property type="component" value="Chromosome"/>
</dbReference>
<evidence type="ECO:0000256" key="14">
    <source>
        <dbReference type="SAM" id="Phobius"/>
    </source>
</evidence>
<evidence type="ECO:0000256" key="3">
    <source>
        <dbReference type="ARBA" id="ARBA00012438"/>
    </source>
</evidence>
<evidence type="ECO:0000256" key="11">
    <source>
        <dbReference type="ARBA" id="ARBA00023136"/>
    </source>
</evidence>
<dbReference type="Gene3D" id="3.30.565.10">
    <property type="entry name" value="Histidine kinase-like ATPase, C-terminal domain"/>
    <property type="match status" value="1"/>
</dbReference>
<dbReference type="RefSeq" id="WP_244820041.1">
    <property type="nucleotide sequence ID" value="NZ_CP112998.1"/>
</dbReference>
<dbReference type="InterPro" id="IPR036890">
    <property type="entry name" value="HATPase_C_sf"/>
</dbReference>
<evidence type="ECO:0000256" key="2">
    <source>
        <dbReference type="ARBA" id="ARBA00004651"/>
    </source>
</evidence>
<evidence type="ECO:0000256" key="5">
    <source>
        <dbReference type="ARBA" id="ARBA00022553"/>
    </source>
</evidence>
<dbReference type="InterPro" id="IPR003661">
    <property type="entry name" value="HisK_dim/P_dom"/>
</dbReference>
<dbReference type="CDD" id="cd16922">
    <property type="entry name" value="HATPase_EvgS-ArcB-TorS-like"/>
    <property type="match status" value="1"/>
</dbReference>
<evidence type="ECO:0000256" key="6">
    <source>
        <dbReference type="ARBA" id="ARBA00022692"/>
    </source>
</evidence>
<dbReference type="PANTHER" id="PTHR45339">
    <property type="entry name" value="HYBRID SIGNAL TRANSDUCTION HISTIDINE KINASE J"/>
    <property type="match status" value="1"/>
</dbReference>
<keyword evidence="9 14" id="KW-1133">Transmembrane helix</keyword>
<evidence type="ECO:0000259" key="17">
    <source>
        <dbReference type="PROSITE" id="PS50894"/>
    </source>
</evidence>
<dbReference type="SMART" id="SM00387">
    <property type="entry name" value="HATPase_c"/>
    <property type="match status" value="1"/>
</dbReference>
<evidence type="ECO:0000259" key="15">
    <source>
        <dbReference type="PROSITE" id="PS50109"/>
    </source>
</evidence>
<evidence type="ECO:0000256" key="10">
    <source>
        <dbReference type="ARBA" id="ARBA00023012"/>
    </source>
</evidence>
<evidence type="ECO:0000256" key="9">
    <source>
        <dbReference type="ARBA" id="ARBA00022989"/>
    </source>
</evidence>
<dbReference type="CDD" id="cd17546">
    <property type="entry name" value="REC_hyHK_CKI1_RcsC-like"/>
    <property type="match status" value="1"/>
</dbReference>
<dbReference type="SUPFAM" id="SSF47384">
    <property type="entry name" value="Homodimeric domain of signal transducing histidine kinase"/>
    <property type="match status" value="1"/>
</dbReference>
<dbReference type="SUPFAM" id="SSF55874">
    <property type="entry name" value="ATPase domain of HSP90 chaperone/DNA topoisomerase II/histidine kinase"/>
    <property type="match status" value="1"/>
</dbReference>
<dbReference type="InterPro" id="IPR008207">
    <property type="entry name" value="Sig_transdc_His_kin_Hpt_dom"/>
</dbReference>
<keyword evidence="6 14" id="KW-0812">Transmembrane</keyword>
<dbReference type="Pfam" id="PF00512">
    <property type="entry name" value="HisKA"/>
    <property type="match status" value="1"/>
</dbReference>
<proteinExistence type="predicted"/>
<comment type="subcellular location">
    <subcellularLocation>
        <location evidence="2">Cell membrane</location>
        <topology evidence="2">Multi-pass membrane protein</topology>
    </subcellularLocation>
</comment>
<keyword evidence="4" id="KW-1003">Cell membrane</keyword>
<keyword evidence="5 13" id="KW-0597">Phosphoprotein</keyword>
<dbReference type="SUPFAM" id="SSF52172">
    <property type="entry name" value="CheY-like"/>
    <property type="match status" value="1"/>
</dbReference>
<evidence type="ECO:0000256" key="4">
    <source>
        <dbReference type="ARBA" id="ARBA00022475"/>
    </source>
</evidence>
<dbReference type="PRINTS" id="PR00344">
    <property type="entry name" value="BCTRLSENSOR"/>
</dbReference>
<dbReference type="InterPro" id="IPR011006">
    <property type="entry name" value="CheY-like_superfamily"/>
</dbReference>
<dbReference type="EMBL" id="CP112998">
    <property type="protein sequence ID" value="WAC14674.1"/>
    <property type="molecule type" value="Genomic_DNA"/>
</dbReference>
<comment type="catalytic activity">
    <reaction evidence="1">
        <text>ATP + protein L-histidine = ADP + protein N-phospho-L-histidine.</text>
        <dbReference type="EC" id="2.7.13.3"/>
    </reaction>
</comment>
<evidence type="ECO:0000313" key="19">
    <source>
        <dbReference type="Proteomes" id="UP001164653"/>
    </source>
</evidence>
<dbReference type="PROSITE" id="PS50109">
    <property type="entry name" value="HIS_KIN"/>
    <property type="match status" value="1"/>
</dbReference>
<protein>
    <recommendedName>
        <fullName evidence="3">histidine kinase</fullName>
        <ecNumber evidence="3">2.7.13.3</ecNumber>
    </recommendedName>
</protein>
<dbReference type="PROSITE" id="PS50894">
    <property type="entry name" value="HPT"/>
    <property type="match status" value="1"/>
</dbReference>
<dbReference type="Gene3D" id="1.20.120.160">
    <property type="entry name" value="HPT domain"/>
    <property type="match status" value="1"/>
</dbReference>
<feature type="transmembrane region" description="Helical" evidence="14">
    <location>
        <begin position="7"/>
        <end position="27"/>
    </location>
</feature>
<dbReference type="GO" id="GO:0005886">
    <property type="term" value="C:plasma membrane"/>
    <property type="evidence" value="ECO:0007669"/>
    <property type="project" value="UniProtKB-SubCell"/>
</dbReference>
<evidence type="ECO:0000256" key="7">
    <source>
        <dbReference type="ARBA" id="ARBA00022741"/>
    </source>
</evidence>
<dbReference type="InterPro" id="IPR004358">
    <property type="entry name" value="Sig_transdc_His_kin-like_C"/>
</dbReference>
<evidence type="ECO:0000256" key="12">
    <source>
        <dbReference type="PROSITE-ProRule" id="PRU00110"/>
    </source>
</evidence>
<dbReference type="Gene3D" id="1.10.287.130">
    <property type="match status" value="1"/>
</dbReference>
<dbReference type="SMART" id="SM00388">
    <property type="entry name" value="HisKA"/>
    <property type="match status" value="1"/>
</dbReference>
<dbReference type="GO" id="GO:0005524">
    <property type="term" value="F:ATP binding"/>
    <property type="evidence" value="ECO:0007669"/>
    <property type="project" value="UniProtKB-KW"/>
</dbReference>
<dbReference type="InterPro" id="IPR036097">
    <property type="entry name" value="HisK_dim/P_sf"/>
</dbReference>
<organism evidence="18 19">
    <name type="scientific">Dyadobacter pollutisoli</name>
    <dbReference type="NCBI Taxonomy" id="2910158"/>
    <lineage>
        <taxon>Bacteria</taxon>
        <taxon>Pseudomonadati</taxon>
        <taxon>Bacteroidota</taxon>
        <taxon>Cytophagia</taxon>
        <taxon>Cytophagales</taxon>
        <taxon>Spirosomataceae</taxon>
        <taxon>Dyadobacter</taxon>
    </lineage>
</organism>
<dbReference type="InterPro" id="IPR036641">
    <property type="entry name" value="HPT_dom_sf"/>
</dbReference>
<feature type="transmembrane region" description="Helical" evidence="14">
    <location>
        <begin position="185"/>
        <end position="205"/>
    </location>
</feature>
<dbReference type="InterPro" id="IPR003594">
    <property type="entry name" value="HATPase_dom"/>
</dbReference>
<reference evidence="18" key="1">
    <citation type="submission" date="2022-11" db="EMBL/GenBank/DDBJ databases">
        <title>Dyadobacter pollutisoli sp. nov., isolated from plastic dumped soil.</title>
        <authorList>
            <person name="Kim J.M."/>
            <person name="Kim K.R."/>
            <person name="Lee J.K."/>
            <person name="Hao L."/>
            <person name="Jeon C.O."/>
        </authorList>
    </citation>
    <scope>NUCLEOTIDE SEQUENCE</scope>
    <source>
        <strain evidence="18">U1</strain>
    </source>
</reference>
<dbReference type="SUPFAM" id="SSF47226">
    <property type="entry name" value="Histidine-containing phosphotransfer domain, HPT domain"/>
    <property type="match status" value="1"/>
</dbReference>
<dbReference type="SMART" id="SM00448">
    <property type="entry name" value="REC"/>
    <property type="match status" value="1"/>
</dbReference>
<evidence type="ECO:0000259" key="16">
    <source>
        <dbReference type="PROSITE" id="PS50110"/>
    </source>
</evidence>
<dbReference type="InterPro" id="IPR001789">
    <property type="entry name" value="Sig_transdc_resp-reg_receiver"/>
</dbReference>
<dbReference type="CDD" id="cd00082">
    <property type="entry name" value="HisKA"/>
    <property type="match status" value="1"/>
</dbReference>
<keyword evidence="10" id="KW-0902">Two-component regulatory system</keyword>
<gene>
    <name evidence="18" type="ORF">ON006_12075</name>
</gene>
<dbReference type="Pfam" id="PF00072">
    <property type="entry name" value="Response_reg"/>
    <property type="match status" value="1"/>
</dbReference>
<feature type="domain" description="HPt" evidence="17">
    <location>
        <begin position="631"/>
        <end position="729"/>
    </location>
</feature>
<feature type="domain" description="Response regulatory" evidence="16">
    <location>
        <begin position="483"/>
        <end position="598"/>
    </location>
</feature>
<dbReference type="KEGG" id="dpf:ON006_12075"/>
<dbReference type="FunFam" id="3.30.565.10:FF:000010">
    <property type="entry name" value="Sensor histidine kinase RcsC"/>
    <property type="match status" value="1"/>
</dbReference>
<evidence type="ECO:0000256" key="13">
    <source>
        <dbReference type="PROSITE-ProRule" id="PRU00169"/>
    </source>
</evidence>
<keyword evidence="11 14" id="KW-0472">Membrane</keyword>
<feature type="domain" description="Histidine kinase" evidence="15">
    <location>
        <begin position="238"/>
        <end position="459"/>
    </location>
</feature>
<dbReference type="PANTHER" id="PTHR45339:SF1">
    <property type="entry name" value="HYBRID SIGNAL TRANSDUCTION HISTIDINE KINASE J"/>
    <property type="match status" value="1"/>
</dbReference>
<feature type="modified residue" description="Phosphohistidine" evidence="12">
    <location>
        <position position="670"/>
    </location>
</feature>
<evidence type="ECO:0000256" key="8">
    <source>
        <dbReference type="ARBA" id="ARBA00022840"/>
    </source>
</evidence>
<keyword evidence="8 18" id="KW-0067">ATP-binding</keyword>
<dbReference type="Gene3D" id="3.40.50.2300">
    <property type="match status" value="1"/>
</dbReference>
<dbReference type="Pfam" id="PF02518">
    <property type="entry name" value="HATPase_c"/>
    <property type="match status" value="1"/>
</dbReference>
<dbReference type="GO" id="GO:0000155">
    <property type="term" value="F:phosphorelay sensor kinase activity"/>
    <property type="evidence" value="ECO:0007669"/>
    <property type="project" value="InterPro"/>
</dbReference>
<dbReference type="PROSITE" id="PS50110">
    <property type="entry name" value="RESPONSE_REGULATORY"/>
    <property type="match status" value="1"/>
</dbReference>
<dbReference type="InterPro" id="IPR005467">
    <property type="entry name" value="His_kinase_dom"/>
</dbReference>
<dbReference type="EC" id="2.7.13.3" evidence="3"/>
<keyword evidence="7" id="KW-0547">Nucleotide-binding</keyword>
<feature type="modified residue" description="4-aspartylphosphate" evidence="13">
    <location>
        <position position="532"/>
    </location>
</feature>
<evidence type="ECO:0000256" key="1">
    <source>
        <dbReference type="ARBA" id="ARBA00000085"/>
    </source>
</evidence>
<evidence type="ECO:0000313" key="18">
    <source>
        <dbReference type="EMBL" id="WAC14674.1"/>
    </source>
</evidence>
<accession>A0A9E8NDE2</accession>
<keyword evidence="19" id="KW-1185">Reference proteome</keyword>